<protein>
    <submittedName>
        <fullName evidence="1">Uncharacterized protein</fullName>
    </submittedName>
</protein>
<feature type="non-terminal residue" evidence="1">
    <location>
        <position position="1"/>
    </location>
</feature>
<reference evidence="1" key="1">
    <citation type="submission" date="2020-02" db="EMBL/GenBank/DDBJ databases">
        <authorList>
            <person name="Meier V. D."/>
        </authorList>
    </citation>
    <scope>NUCLEOTIDE SEQUENCE</scope>
    <source>
        <strain evidence="1">AVDCRST_MAG79</strain>
    </source>
</reference>
<proteinExistence type="predicted"/>
<dbReference type="EMBL" id="CADCWC010000356">
    <property type="protein sequence ID" value="CAA9546789.1"/>
    <property type="molecule type" value="Genomic_DNA"/>
</dbReference>
<dbReference type="GO" id="GO:0030246">
    <property type="term" value="F:carbohydrate binding"/>
    <property type="evidence" value="ECO:0007669"/>
    <property type="project" value="InterPro"/>
</dbReference>
<dbReference type="AlphaFoldDB" id="A0A6J4UF62"/>
<gene>
    <name evidence="1" type="ORF">AVDCRST_MAG79-2371</name>
</gene>
<sequence>ADGPATGTRALDLRVLGGIDLRLLPDRGLDLGGAWYGGLPLHWLSAVGEIRPLSEPRDEDWASAFGGGLVTTCGLRNVGAPSEGHGLHGAYSHQRARVVSTERVQDDGPALRVRGVVREGAALGPTLEVQRTWTTWLGRGRVRLADVTTNLGATPEPAPLLYHVNVGPALWAPGSSLVVARHGRTLARDPEAAAGEPWDEAPHPTVAPERVWEHELTPDADGLGTVVVRSHARGLTLTLRWDATTLPRVHQWVHPAPGVYALGLEPANCSVLGRAHDRAEGRLPVLEPGERRHTSLEITVEPDR</sequence>
<dbReference type="Pfam" id="PF14486">
    <property type="entry name" value="DUF4432"/>
    <property type="match status" value="1"/>
</dbReference>
<evidence type="ECO:0000313" key="1">
    <source>
        <dbReference type="EMBL" id="CAA9546789.1"/>
    </source>
</evidence>
<dbReference type="Gene3D" id="2.70.98.10">
    <property type="match status" value="1"/>
</dbReference>
<name>A0A6J4UF62_9ACTN</name>
<accession>A0A6J4UF62</accession>
<organism evidence="1">
    <name type="scientific">uncultured Thermoleophilia bacterium</name>
    <dbReference type="NCBI Taxonomy" id="1497501"/>
    <lineage>
        <taxon>Bacteria</taxon>
        <taxon>Bacillati</taxon>
        <taxon>Actinomycetota</taxon>
        <taxon>Thermoleophilia</taxon>
        <taxon>environmental samples</taxon>
    </lineage>
</organism>
<dbReference type="CDD" id="cd09023">
    <property type="entry name" value="Aldose_epim_Ec_c4013"/>
    <property type="match status" value="1"/>
</dbReference>
<dbReference type="InterPro" id="IPR014718">
    <property type="entry name" value="GH-type_carb-bd"/>
</dbReference>
<dbReference type="InterPro" id="IPR027839">
    <property type="entry name" value="DUF4432"/>
</dbReference>